<dbReference type="AlphaFoldDB" id="A0A0F7ZG42"/>
<evidence type="ECO:0000313" key="2">
    <source>
        <dbReference type="Proteomes" id="UP000054481"/>
    </source>
</evidence>
<reference evidence="1 2" key="1">
    <citation type="journal article" date="2014" name="Genome Biol. Evol.">
        <title>Comparative genomics and transcriptomics analyses reveal divergent lifestyle features of nematode endoparasitic fungus Hirsutella minnesotensis.</title>
        <authorList>
            <person name="Lai Y."/>
            <person name="Liu K."/>
            <person name="Zhang X."/>
            <person name="Zhang X."/>
            <person name="Li K."/>
            <person name="Wang N."/>
            <person name="Shu C."/>
            <person name="Wu Y."/>
            <person name="Wang C."/>
            <person name="Bushley K.E."/>
            <person name="Xiang M."/>
            <person name="Liu X."/>
        </authorList>
    </citation>
    <scope>NUCLEOTIDE SEQUENCE [LARGE SCALE GENOMIC DNA]</scope>
    <source>
        <strain evidence="1 2">3608</strain>
    </source>
</reference>
<sequence>MAARSDYIDDPRFNRTFQLPLDAGNGRASPFKVQYADYGYRNEACPEEENVFLFFGPLMASRLIHIAKDDIAVRHKVRIINLDRPGIGGTDACTASERMSLWLKVVPALLDHLKIRSVSLGCHSGGLIYALDILLHHPEILHPERPYLAIGGPWISPSHTSSTTFSLVQVLPVSIVSNFDKLARLINNHVGPILGVSYGLAQTLLAKFTSPPQQVKTEGTVREGAEFEDQLRPKVIERIYAEGIQGISADAVVLMKKGDGLTGWSDWGDYDTFVPRLAESLRASGKKLSVDVFYAEHDFVIGDAGSRGPLWFDECWNVPRRSDILDYHSMTVKGADHNGIWDLRWGAMQTVFERIATLAMEE</sequence>
<accession>A0A0F7ZG42</accession>
<dbReference type="Gene3D" id="3.40.50.1820">
    <property type="entry name" value="alpha/beta hydrolase"/>
    <property type="match status" value="1"/>
</dbReference>
<keyword evidence="2" id="KW-1185">Reference proteome</keyword>
<name>A0A0F7ZG42_9HYPO</name>
<organism evidence="1 2">
    <name type="scientific">Hirsutella minnesotensis 3608</name>
    <dbReference type="NCBI Taxonomy" id="1043627"/>
    <lineage>
        <taxon>Eukaryota</taxon>
        <taxon>Fungi</taxon>
        <taxon>Dikarya</taxon>
        <taxon>Ascomycota</taxon>
        <taxon>Pezizomycotina</taxon>
        <taxon>Sordariomycetes</taxon>
        <taxon>Hypocreomycetidae</taxon>
        <taxon>Hypocreales</taxon>
        <taxon>Ophiocordycipitaceae</taxon>
        <taxon>Hirsutella</taxon>
    </lineage>
</organism>
<evidence type="ECO:0000313" key="1">
    <source>
        <dbReference type="EMBL" id="KJZ70236.1"/>
    </source>
</evidence>
<protein>
    <recommendedName>
        <fullName evidence="3">AB hydrolase-1 domain-containing protein</fullName>
    </recommendedName>
</protein>
<dbReference type="EMBL" id="KQ030638">
    <property type="protein sequence ID" value="KJZ70236.1"/>
    <property type="molecule type" value="Genomic_DNA"/>
</dbReference>
<proteinExistence type="predicted"/>
<dbReference type="SUPFAM" id="SSF53474">
    <property type="entry name" value="alpha/beta-Hydrolases"/>
    <property type="match status" value="1"/>
</dbReference>
<dbReference type="OrthoDB" id="294702at2759"/>
<gene>
    <name evidence="1" type="ORF">HIM_10384</name>
</gene>
<dbReference type="InterPro" id="IPR029058">
    <property type="entry name" value="AB_hydrolase_fold"/>
</dbReference>
<dbReference type="Proteomes" id="UP000054481">
    <property type="component" value="Unassembled WGS sequence"/>
</dbReference>
<evidence type="ECO:0008006" key="3">
    <source>
        <dbReference type="Google" id="ProtNLM"/>
    </source>
</evidence>